<organism evidence="2 3">
    <name type="scientific">Forsythia ovata</name>
    <dbReference type="NCBI Taxonomy" id="205694"/>
    <lineage>
        <taxon>Eukaryota</taxon>
        <taxon>Viridiplantae</taxon>
        <taxon>Streptophyta</taxon>
        <taxon>Embryophyta</taxon>
        <taxon>Tracheophyta</taxon>
        <taxon>Spermatophyta</taxon>
        <taxon>Magnoliopsida</taxon>
        <taxon>eudicotyledons</taxon>
        <taxon>Gunneridae</taxon>
        <taxon>Pentapetalae</taxon>
        <taxon>asterids</taxon>
        <taxon>lamiids</taxon>
        <taxon>Lamiales</taxon>
        <taxon>Oleaceae</taxon>
        <taxon>Forsythieae</taxon>
        <taxon>Forsythia</taxon>
    </lineage>
</organism>
<proteinExistence type="predicted"/>
<sequence>MLSNPSTAIVVYQKIPRILIPDSEHHLGEREPVDVVMSNQLEQSAESCPEDQVGESYAVLLEDETDEESPKGRGQRNMKKGKVLRTPWTNPLKRRMFKNLTVYDPFREVDPAKVSDLNEWMEKTSPRDVVALAICDAGRTFFEDLRDQSR</sequence>
<dbReference type="Proteomes" id="UP001604277">
    <property type="component" value="Unassembled WGS sequence"/>
</dbReference>
<protein>
    <submittedName>
        <fullName evidence="2">Uncharacterized protein</fullName>
    </submittedName>
</protein>
<feature type="compositionally biased region" description="Basic residues" evidence="1">
    <location>
        <begin position="73"/>
        <end position="83"/>
    </location>
</feature>
<evidence type="ECO:0000313" key="2">
    <source>
        <dbReference type="EMBL" id="KAL2550464.1"/>
    </source>
</evidence>
<evidence type="ECO:0000313" key="3">
    <source>
        <dbReference type="Proteomes" id="UP001604277"/>
    </source>
</evidence>
<dbReference type="AlphaFoldDB" id="A0ABD1WLA1"/>
<evidence type="ECO:0000256" key="1">
    <source>
        <dbReference type="SAM" id="MobiDB-lite"/>
    </source>
</evidence>
<feature type="region of interest" description="Disordered" evidence="1">
    <location>
        <begin position="62"/>
        <end position="85"/>
    </location>
</feature>
<name>A0ABD1WLA1_9LAMI</name>
<accession>A0ABD1WLA1</accession>
<gene>
    <name evidence="2" type="ORF">Fot_11994</name>
</gene>
<keyword evidence="3" id="KW-1185">Reference proteome</keyword>
<comment type="caution">
    <text evidence="2">The sequence shown here is derived from an EMBL/GenBank/DDBJ whole genome shotgun (WGS) entry which is preliminary data.</text>
</comment>
<reference evidence="3" key="1">
    <citation type="submission" date="2024-07" db="EMBL/GenBank/DDBJ databases">
        <title>Two chromosome-level genome assemblies of Korean endemic species Abeliophyllum distichum and Forsythia ovata (Oleaceae).</title>
        <authorList>
            <person name="Jang H."/>
        </authorList>
    </citation>
    <scope>NUCLEOTIDE SEQUENCE [LARGE SCALE GENOMIC DNA]</scope>
</reference>
<dbReference type="EMBL" id="JBFOLJ010000003">
    <property type="protein sequence ID" value="KAL2550464.1"/>
    <property type="molecule type" value="Genomic_DNA"/>
</dbReference>